<evidence type="ECO:0000313" key="1">
    <source>
        <dbReference type="EMBL" id="KAG0533028.1"/>
    </source>
</evidence>
<comment type="caution">
    <text evidence="1">The sequence shown here is derived from an EMBL/GenBank/DDBJ whole genome shotgun (WGS) entry which is preliminary data.</text>
</comment>
<gene>
    <name evidence="1" type="ORF">BDA96_04G156900</name>
</gene>
<accession>A0A921R4V5</accession>
<protein>
    <submittedName>
        <fullName evidence="1">Uncharacterized protein</fullName>
    </submittedName>
</protein>
<proteinExistence type="predicted"/>
<organism evidence="1 2">
    <name type="scientific">Sorghum bicolor</name>
    <name type="common">Sorghum</name>
    <name type="synonym">Sorghum vulgare</name>
    <dbReference type="NCBI Taxonomy" id="4558"/>
    <lineage>
        <taxon>Eukaryota</taxon>
        <taxon>Viridiplantae</taxon>
        <taxon>Streptophyta</taxon>
        <taxon>Embryophyta</taxon>
        <taxon>Tracheophyta</taxon>
        <taxon>Spermatophyta</taxon>
        <taxon>Magnoliopsida</taxon>
        <taxon>Liliopsida</taxon>
        <taxon>Poales</taxon>
        <taxon>Poaceae</taxon>
        <taxon>PACMAD clade</taxon>
        <taxon>Panicoideae</taxon>
        <taxon>Andropogonodae</taxon>
        <taxon>Andropogoneae</taxon>
        <taxon>Sorghinae</taxon>
        <taxon>Sorghum</taxon>
    </lineage>
</organism>
<sequence>MVRVHRTFSSLNSFPGLSSSLALSIPSSASLGYRGSKDCVPRVYLLRDYSFESSRILGARSLARW</sequence>
<dbReference type="AlphaFoldDB" id="A0A921R4V5"/>
<name>A0A921R4V5_SORBI</name>
<dbReference type="Proteomes" id="UP000807115">
    <property type="component" value="Chromosome 4"/>
</dbReference>
<reference evidence="1" key="1">
    <citation type="journal article" date="2019" name="BMC Genomics">
        <title>A new reference genome for Sorghum bicolor reveals high levels of sequence similarity between sweet and grain genotypes: implications for the genetics of sugar metabolism.</title>
        <authorList>
            <person name="Cooper E.A."/>
            <person name="Brenton Z.W."/>
            <person name="Flinn B.S."/>
            <person name="Jenkins J."/>
            <person name="Shu S."/>
            <person name="Flowers D."/>
            <person name="Luo F."/>
            <person name="Wang Y."/>
            <person name="Xia P."/>
            <person name="Barry K."/>
            <person name="Daum C."/>
            <person name="Lipzen A."/>
            <person name="Yoshinaga Y."/>
            <person name="Schmutz J."/>
            <person name="Saski C."/>
            <person name="Vermerris W."/>
            <person name="Kresovich S."/>
        </authorList>
    </citation>
    <scope>NUCLEOTIDE SEQUENCE</scope>
</reference>
<reference evidence="1" key="2">
    <citation type="submission" date="2020-10" db="EMBL/GenBank/DDBJ databases">
        <authorList>
            <person name="Cooper E.A."/>
            <person name="Brenton Z.W."/>
            <person name="Flinn B.S."/>
            <person name="Jenkins J."/>
            <person name="Shu S."/>
            <person name="Flowers D."/>
            <person name="Luo F."/>
            <person name="Wang Y."/>
            <person name="Xia P."/>
            <person name="Barry K."/>
            <person name="Daum C."/>
            <person name="Lipzen A."/>
            <person name="Yoshinaga Y."/>
            <person name="Schmutz J."/>
            <person name="Saski C."/>
            <person name="Vermerris W."/>
            <person name="Kresovich S."/>
        </authorList>
    </citation>
    <scope>NUCLEOTIDE SEQUENCE</scope>
</reference>
<evidence type="ECO:0000313" key="2">
    <source>
        <dbReference type="Proteomes" id="UP000807115"/>
    </source>
</evidence>
<dbReference type="EMBL" id="CM027683">
    <property type="protein sequence ID" value="KAG0533028.1"/>
    <property type="molecule type" value="Genomic_DNA"/>
</dbReference>